<keyword evidence="12" id="KW-1185">Reference proteome</keyword>
<comment type="caution">
    <text evidence="11">The sequence shown here is derived from an EMBL/GenBank/DDBJ whole genome shotgun (WGS) entry which is preliminary data.</text>
</comment>
<keyword evidence="3 8" id="KW-0349">Heme</keyword>
<dbReference type="PRINTS" id="PR00385">
    <property type="entry name" value="P450"/>
</dbReference>
<keyword evidence="6 8" id="KW-0408">Iron</keyword>
<keyword evidence="10" id="KW-0732">Signal</keyword>
<dbReference type="GO" id="GO:0016705">
    <property type="term" value="F:oxidoreductase activity, acting on paired donors, with incorporation or reduction of molecular oxygen"/>
    <property type="evidence" value="ECO:0007669"/>
    <property type="project" value="InterPro"/>
</dbReference>
<evidence type="ECO:0000256" key="5">
    <source>
        <dbReference type="ARBA" id="ARBA00023002"/>
    </source>
</evidence>
<reference evidence="11" key="1">
    <citation type="submission" date="2018-03" db="EMBL/GenBank/DDBJ databases">
        <authorList>
            <person name="Guldener U."/>
        </authorList>
    </citation>
    <scope>NUCLEOTIDE SEQUENCE</scope>
</reference>
<dbReference type="InterPro" id="IPR036396">
    <property type="entry name" value="Cyt_P450_sf"/>
</dbReference>
<dbReference type="Gene3D" id="1.10.630.10">
    <property type="entry name" value="Cytochrome P450"/>
    <property type="match status" value="1"/>
</dbReference>
<dbReference type="InterPro" id="IPR002403">
    <property type="entry name" value="Cyt_P450_E_grp-IV"/>
</dbReference>
<dbReference type="InterPro" id="IPR017972">
    <property type="entry name" value="Cyt_P450_CS"/>
</dbReference>
<evidence type="ECO:0000256" key="8">
    <source>
        <dbReference type="PIRSR" id="PIRSR602403-1"/>
    </source>
</evidence>
<evidence type="ECO:0000256" key="3">
    <source>
        <dbReference type="ARBA" id="ARBA00022617"/>
    </source>
</evidence>
<dbReference type="GO" id="GO:0004497">
    <property type="term" value="F:monooxygenase activity"/>
    <property type="evidence" value="ECO:0007669"/>
    <property type="project" value="UniProtKB-KW"/>
</dbReference>
<keyword evidence="5 9" id="KW-0560">Oxidoreductase</keyword>
<feature type="signal peptide" evidence="10">
    <location>
        <begin position="1"/>
        <end position="21"/>
    </location>
</feature>
<dbReference type="Pfam" id="PF00067">
    <property type="entry name" value="p450"/>
    <property type="match status" value="1"/>
</dbReference>
<evidence type="ECO:0008006" key="13">
    <source>
        <dbReference type="Google" id="ProtNLM"/>
    </source>
</evidence>
<organism evidence="11 12">
    <name type="scientific">Fusarium torulosum</name>
    <dbReference type="NCBI Taxonomy" id="33205"/>
    <lineage>
        <taxon>Eukaryota</taxon>
        <taxon>Fungi</taxon>
        <taxon>Dikarya</taxon>
        <taxon>Ascomycota</taxon>
        <taxon>Pezizomycotina</taxon>
        <taxon>Sordariomycetes</taxon>
        <taxon>Hypocreomycetidae</taxon>
        <taxon>Hypocreales</taxon>
        <taxon>Nectriaceae</taxon>
        <taxon>Fusarium</taxon>
    </lineage>
</organism>
<keyword evidence="7 9" id="KW-0503">Monooxygenase</keyword>
<accession>A0AAE8MAM3</accession>
<evidence type="ECO:0000256" key="6">
    <source>
        <dbReference type="ARBA" id="ARBA00023004"/>
    </source>
</evidence>
<dbReference type="EMBL" id="ONZP01000235">
    <property type="protein sequence ID" value="SPJ78692.1"/>
    <property type="molecule type" value="Genomic_DNA"/>
</dbReference>
<dbReference type="InterPro" id="IPR001128">
    <property type="entry name" value="Cyt_P450"/>
</dbReference>
<evidence type="ECO:0000256" key="7">
    <source>
        <dbReference type="ARBA" id="ARBA00023033"/>
    </source>
</evidence>
<evidence type="ECO:0000256" key="1">
    <source>
        <dbReference type="ARBA" id="ARBA00001971"/>
    </source>
</evidence>
<evidence type="ECO:0000256" key="9">
    <source>
        <dbReference type="RuleBase" id="RU000461"/>
    </source>
</evidence>
<evidence type="ECO:0000256" key="4">
    <source>
        <dbReference type="ARBA" id="ARBA00022723"/>
    </source>
</evidence>
<dbReference type="Proteomes" id="UP001187734">
    <property type="component" value="Unassembled WGS sequence"/>
</dbReference>
<dbReference type="CDD" id="cd11041">
    <property type="entry name" value="CYP503A1-like"/>
    <property type="match status" value="1"/>
</dbReference>
<protein>
    <recommendedName>
        <fullName evidence="13">Cytochrome P450</fullName>
    </recommendedName>
</protein>
<dbReference type="PANTHER" id="PTHR46206:SF1">
    <property type="entry name" value="P450, PUTATIVE (EUROFUNG)-RELATED"/>
    <property type="match status" value="1"/>
</dbReference>
<sequence length="511" mass="57552">MLFFWILAVFILVWRLKVSHAHFSKVPKAVPWSDGRFVPYLLIQISAIWNSPKTIGKAYQKAHLLLQNSFKNGLVCAFTLPFSRPEILLPQTHIHWITSQSDKVLSPTPVQHEIIGIKYAFLNSSIEKDFVAYDILRVKLNRHLPRMVPMLMDELASSVNESFGSDTEWEEVKPFLLVRQVLTKLTARLVFGGSLSDNKELLENLSKFSSAVIPSAVALSLFPPFLKPILSHLTSIFNRIYMRRALRTIGPQIEQRIAAAETGNLKAVPQDNVLTWHIEEALRKKEPREGLADVIACRVFATMFAALESTTLTMTHALFNLCATDPANQVWRCLEEEGRVAFSTKVDQASVNGLEYADSAIKETLRLHTAIKALSVQVMQPAGLDLKGFNIHLPQGSRVSLSVWGIHHDEDIYPAAYTYDAFRFVQNKDGGKKDSLVSPSENYLSFGLGKHSCPGRNFAAIATKLFLAYLAVHYDVEAVHERPIFISLGHLPIPPVRGRLRIRRKIDPRQD</sequence>
<evidence type="ECO:0000256" key="2">
    <source>
        <dbReference type="ARBA" id="ARBA00010617"/>
    </source>
</evidence>
<evidence type="ECO:0000256" key="10">
    <source>
        <dbReference type="SAM" id="SignalP"/>
    </source>
</evidence>
<dbReference type="PROSITE" id="PS00086">
    <property type="entry name" value="CYTOCHROME_P450"/>
    <property type="match status" value="1"/>
</dbReference>
<dbReference type="GO" id="GO:0020037">
    <property type="term" value="F:heme binding"/>
    <property type="evidence" value="ECO:0007669"/>
    <property type="project" value="InterPro"/>
</dbReference>
<feature type="binding site" description="axial binding residue" evidence="8">
    <location>
        <position position="453"/>
    </location>
    <ligand>
        <name>heme</name>
        <dbReference type="ChEBI" id="CHEBI:30413"/>
    </ligand>
    <ligandPart>
        <name>Fe</name>
        <dbReference type="ChEBI" id="CHEBI:18248"/>
    </ligandPart>
</feature>
<dbReference type="PRINTS" id="PR00465">
    <property type="entry name" value="EP450IV"/>
</dbReference>
<dbReference type="PANTHER" id="PTHR46206">
    <property type="entry name" value="CYTOCHROME P450"/>
    <property type="match status" value="1"/>
</dbReference>
<keyword evidence="4 8" id="KW-0479">Metal-binding</keyword>
<dbReference type="SUPFAM" id="SSF48264">
    <property type="entry name" value="Cytochrome P450"/>
    <property type="match status" value="1"/>
</dbReference>
<feature type="chain" id="PRO_5042018298" description="Cytochrome P450" evidence="10">
    <location>
        <begin position="22"/>
        <end position="511"/>
    </location>
</feature>
<evidence type="ECO:0000313" key="11">
    <source>
        <dbReference type="EMBL" id="SPJ78692.1"/>
    </source>
</evidence>
<comment type="cofactor">
    <cofactor evidence="1 8">
        <name>heme</name>
        <dbReference type="ChEBI" id="CHEBI:30413"/>
    </cofactor>
</comment>
<dbReference type="AlphaFoldDB" id="A0AAE8MAM3"/>
<evidence type="ECO:0000313" key="12">
    <source>
        <dbReference type="Proteomes" id="UP001187734"/>
    </source>
</evidence>
<gene>
    <name evidence="11" type="ORF">FTOL_07082</name>
</gene>
<comment type="similarity">
    <text evidence="2 9">Belongs to the cytochrome P450 family.</text>
</comment>
<name>A0AAE8MAM3_9HYPO</name>
<proteinExistence type="inferred from homology"/>
<dbReference type="GO" id="GO:0005506">
    <property type="term" value="F:iron ion binding"/>
    <property type="evidence" value="ECO:0007669"/>
    <property type="project" value="InterPro"/>
</dbReference>